<reference evidence="2" key="1">
    <citation type="journal article" date="2011" name="Plant Physiol.">
        <title>Comprehensive sequence analysis of 24,783 barley full-length cDNAs derived from 12 clone libraries.</title>
        <authorList>
            <person name="Matsumoto T."/>
            <person name="Tanaka T."/>
            <person name="Sakai H."/>
            <person name="Amano N."/>
            <person name="Kanamori H."/>
            <person name="Kurita K."/>
            <person name="Kikuta A."/>
            <person name="Kamiya K."/>
            <person name="Yamamoto M."/>
            <person name="Ikawa H."/>
            <person name="Fujii N."/>
            <person name="Hori K."/>
            <person name="Itoh T."/>
            <person name="Sato K."/>
        </authorList>
    </citation>
    <scope>NUCLEOTIDE SEQUENCE</scope>
</reference>
<accession>F2EA96</accession>
<evidence type="ECO:0000256" key="1">
    <source>
        <dbReference type="SAM" id="Phobius"/>
    </source>
</evidence>
<keyword evidence="1" id="KW-0472">Membrane</keyword>
<protein>
    <submittedName>
        <fullName evidence="2">Predicted protein</fullName>
    </submittedName>
</protein>
<keyword evidence="1" id="KW-1133">Transmembrane helix</keyword>
<organism evidence="2">
    <name type="scientific">Hordeum vulgare subsp. vulgare</name>
    <name type="common">Domesticated barley</name>
    <dbReference type="NCBI Taxonomy" id="112509"/>
    <lineage>
        <taxon>Eukaryota</taxon>
        <taxon>Viridiplantae</taxon>
        <taxon>Streptophyta</taxon>
        <taxon>Embryophyta</taxon>
        <taxon>Tracheophyta</taxon>
        <taxon>Spermatophyta</taxon>
        <taxon>Magnoliopsida</taxon>
        <taxon>Liliopsida</taxon>
        <taxon>Poales</taxon>
        <taxon>Poaceae</taxon>
        <taxon>BOP clade</taxon>
        <taxon>Pooideae</taxon>
        <taxon>Triticodae</taxon>
        <taxon>Triticeae</taxon>
        <taxon>Hordeinae</taxon>
        <taxon>Hordeum</taxon>
    </lineage>
</organism>
<feature type="transmembrane region" description="Helical" evidence="1">
    <location>
        <begin position="56"/>
        <end position="74"/>
    </location>
</feature>
<dbReference type="EMBL" id="AK373071">
    <property type="protein sequence ID" value="BAK04268.1"/>
    <property type="molecule type" value="mRNA"/>
</dbReference>
<keyword evidence="1" id="KW-0812">Transmembrane</keyword>
<dbReference type="AlphaFoldDB" id="F2EA96"/>
<name>F2EA96_HORVV</name>
<sequence>MRPSNGRSCAHPIMLTTPTHGVCPFLAKEEETPKSLVHPSMVFARSWQKKKRRGRGAHNAICCIFILFLFTDAWW</sequence>
<evidence type="ECO:0000313" key="2">
    <source>
        <dbReference type="EMBL" id="BAK04268.1"/>
    </source>
</evidence>
<proteinExistence type="evidence at transcript level"/>